<sequence>MKTEQIDFWAGEFGEKYTERNSYDDKGWDEFYRKNWGTTKPLMNEEFLGHLSKDIKILEVGSNTGMQLNGLQRNGFTELYGVELQRYAVERSKDFTKNINLIQGSGFDLPFKDEFFDVTCTNGVLIHIAPKDLPKIMGEMYRTSKKYIWGFEYFEEQITDINYRGNTGYLWKADYAKIFMEQFPDLKLVKKKMYPYVSEAEKGNVDCMYLLEKS</sequence>
<dbReference type="NCBIfam" id="TIGR03587">
    <property type="entry name" value="Pse_Me-ase"/>
    <property type="match status" value="1"/>
</dbReference>
<reference evidence="2" key="1">
    <citation type="journal article" date="2014" name="Int. J. Syst. Evol. Microbiol.">
        <title>Complete genome sequence of Corynebacterium casei LMG S-19264T (=DSM 44701T), isolated from a smear-ripened cheese.</title>
        <authorList>
            <consortium name="US DOE Joint Genome Institute (JGI-PGF)"/>
            <person name="Walter F."/>
            <person name="Albersmeier A."/>
            <person name="Kalinowski J."/>
            <person name="Ruckert C."/>
        </authorList>
    </citation>
    <scope>NUCLEOTIDE SEQUENCE</scope>
    <source>
        <strain evidence="2">NBRC 108769</strain>
    </source>
</reference>
<comment type="caution">
    <text evidence="2">The sequence shown here is derived from an EMBL/GenBank/DDBJ whole genome shotgun (WGS) entry which is preliminary data.</text>
</comment>
<accession>A0AA37WHI7</accession>
<dbReference type="RefSeq" id="WP_235292802.1">
    <property type="nucleotide sequence ID" value="NZ_BSOH01000023.1"/>
</dbReference>
<dbReference type="GO" id="GO:0008757">
    <property type="term" value="F:S-adenosylmethionine-dependent methyltransferase activity"/>
    <property type="evidence" value="ECO:0007669"/>
    <property type="project" value="InterPro"/>
</dbReference>
<keyword evidence="3" id="KW-1185">Reference proteome</keyword>
<dbReference type="Gene3D" id="3.40.50.150">
    <property type="entry name" value="Vaccinia Virus protein VP39"/>
    <property type="match status" value="1"/>
</dbReference>
<protein>
    <recommendedName>
        <fullName evidence="1">Methyltransferase type 11 domain-containing protein</fullName>
    </recommendedName>
</protein>
<evidence type="ECO:0000259" key="1">
    <source>
        <dbReference type="Pfam" id="PF08241"/>
    </source>
</evidence>
<proteinExistence type="predicted"/>
<dbReference type="InterPro" id="IPR013216">
    <property type="entry name" value="Methyltransf_11"/>
</dbReference>
<name>A0AA37WHI7_9BACT</name>
<gene>
    <name evidence="2" type="ORF">GCM10007940_34710</name>
</gene>
<dbReference type="InterPro" id="IPR020027">
    <property type="entry name" value="Pseudamin_synth-assoc_MeTrfase"/>
</dbReference>
<dbReference type="CDD" id="cd02440">
    <property type="entry name" value="AdoMet_MTases"/>
    <property type="match status" value="1"/>
</dbReference>
<dbReference type="SUPFAM" id="SSF53335">
    <property type="entry name" value="S-adenosyl-L-methionine-dependent methyltransferases"/>
    <property type="match status" value="1"/>
</dbReference>
<dbReference type="Proteomes" id="UP001156666">
    <property type="component" value="Unassembled WGS sequence"/>
</dbReference>
<organism evidence="2 3">
    <name type="scientific">Portibacter lacus</name>
    <dbReference type="NCBI Taxonomy" id="1099794"/>
    <lineage>
        <taxon>Bacteria</taxon>
        <taxon>Pseudomonadati</taxon>
        <taxon>Bacteroidota</taxon>
        <taxon>Saprospiria</taxon>
        <taxon>Saprospirales</taxon>
        <taxon>Haliscomenobacteraceae</taxon>
        <taxon>Portibacter</taxon>
    </lineage>
</organism>
<dbReference type="Pfam" id="PF08241">
    <property type="entry name" value="Methyltransf_11"/>
    <property type="match status" value="1"/>
</dbReference>
<feature type="domain" description="Methyltransferase type 11" evidence="1">
    <location>
        <begin position="58"/>
        <end position="145"/>
    </location>
</feature>
<evidence type="ECO:0000313" key="2">
    <source>
        <dbReference type="EMBL" id="GLR18855.1"/>
    </source>
</evidence>
<evidence type="ECO:0000313" key="3">
    <source>
        <dbReference type="Proteomes" id="UP001156666"/>
    </source>
</evidence>
<reference evidence="2" key="2">
    <citation type="submission" date="2023-01" db="EMBL/GenBank/DDBJ databases">
        <title>Draft genome sequence of Portibacter lacus strain NBRC 108769.</title>
        <authorList>
            <person name="Sun Q."/>
            <person name="Mori K."/>
        </authorList>
    </citation>
    <scope>NUCLEOTIDE SEQUENCE</scope>
    <source>
        <strain evidence="2">NBRC 108769</strain>
    </source>
</reference>
<dbReference type="AlphaFoldDB" id="A0AA37WHI7"/>
<dbReference type="InterPro" id="IPR029063">
    <property type="entry name" value="SAM-dependent_MTases_sf"/>
</dbReference>
<dbReference type="EMBL" id="BSOH01000023">
    <property type="protein sequence ID" value="GLR18855.1"/>
    <property type="molecule type" value="Genomic_DNA"/>
</dbReference>